<dbReference type="Pfam" id="PF02670">
    <property type="entry name" value="DXP_reductoisom"/>
    <property type="match status" value="1"/>
</dbReference>
<dbReference type="SUPFAM" id="SSF55347">
    <property type="entry name" value="Glyceraldehyde-3-phosphate dehydrogenase-like, C-terminal domain"/>
    <property type="match status" value="1"/>
</dbReference>
<evidence type="ECO:0000256" key="2">
    <source>
        <dbReference type="ARBA" id="ARBA00006825"/>
    </source>
</evidence>
<comment type="cofactor">
    <cofactor evidence="9">
        <name>Mg(2+)</name>
        <dbReference type="ChEBI" id="CHEBI:18420"/>
    </cofactor>
    <cofactor evidence="9">
        <name>Mn(2+)</name>
        <dbReference type="ChEBI" id="CHEBI:29035"/>
    </cofactor>
</comment>
<dbReference type="EC" id="1.1.1.267" evidence="9"/>
<feature type="binding site" evidence="9">
    <location>
        <position position="224"/>
    </location>
    <ligand>
        <name>1-deoxy-D-xylulose 5-phosphate</name>
        <dbReference type="ChEBI" id="CHEBI:57792"/>
    </ligand>
</feature>
<feature type="binding site" evidence="9">
    <location>
        <position position="126"/>
    </location>
    <ligand>
        <name>NADPH</name>
        <dbReference type="ChEBI" id="CHEBI:57783"/>
    </ligand>
</feature>
<keyword evidence="3 9" id="KW-0479">Metal-binding</keyword>
<organism evidence="13 14">
    <name type="scientific">Candidatus Macondimonas diazotrophica</name>
    <dbReference type="NCBI Taxonomy" id="2305248"/>
    <lineage>
        <taxon>Bacteria</taxon>
        <taxon>Pseudomonadati</taxon>
        <taxon>Pseudomonadota</taxon>
        <taxon>Gammaproteobacteria</taxon>
        <taxon>Chromatiales</taxon>
        <taxon>Ectothiorhodospiraceae</taxon>
        <taxon>Candidatus Macondimonas</taxon>
    </lineage>
</organism>
<dbReference type="PIRSF" id="PIRSF006205">
    <property type="entry name" value="Dxp_reductismrs"/>
    <property type="match status" value="1"/>
</dbReference>
<reference evidence="13 14" key="1">
    <citation type="journal article" date="2019" name="ISME J.">
        <title>Candidatus Macondimonas diazotrophica, a novel gammaproteobacterial genus dominating crude-oil-contaminated coastal sediments.</title>
        <authorList>
            <person name="Karthikeyan S."/>
            <person name="Konstantinidis K."/>
        </authorList>
    </citation>
    <scope>NUCLEOTIDE SEQUENCE [LARGE SCALE GENOMIC DNA]</scope>
    <source>
        <strain evidence="13 14">KTK01</strain>
    </source>
</reference>
<dbReference type="GO" id="GO:0051484">
    <property type="term" value="P:isopentenyl diphosphate biosynthetic process, methylerythritol 4-phosphate pathway involved in terpenoid biosynthetic process"/>
    <property type="evidence" value="ECO:0007669"/>
    <property type="project" value="TreeGrafter"/>
</dbReference>
<dbReference type="Gene3D" id="3.40.50.720">
    <property type="entry name" value="NAD(P)-binding Rossmann-like Domain"/>
    <property type="match status" value="1"/>
</dbReference>
<evidence type="ECO:0000256" key="5">
    <source>
        <dbReference type="ARBA" id="ARBA00023002"/>
    </source>
</evidence>
<proteinExistence type="inferred from homology"/>
<dbReference type="OrthoDB" id="9806546at2"/>
<dbReference type="SUPFAM" id="SSF69055">
    <property type="entry name" value="1-deoxy-D-xylulose-5-phosphate reductoisomerase, C-terminal domain"/>
    <property type="match status" value="1"/>
</dbReference>
<dbReference type="Gene3D" id="1.10.1740.10">
    <property type="match status" value="1"/>
</dbReference>
<comment type="catalytic activity">
    <reaction evidence="8">
        <text>2-C-methyl-D-erythritol 4-phosphate + NADP(+) = 1-deoxy-D-xylulose 5-phosphate + NADPH + H(+)</text>
        <dbReference type="Rhea" id="RHEA:13717"/>
        <dbReference type="ChEBI" id="CHEBI:15378"/>
        <dbReference type="ChEBI" id="CHEBI:57783"/>
        <dbReference type="ChEBI" id="CHEBI:57792"/>
        <dbReference type="ChEBI" id="CHEBI:58262"/>
        <dbReference type="ChEBI" id="CHEBI:58349"/>
        <dbReference type="EC" id="1.1.1.267"/>
    </reaction>
    <physiologicalReaction direction="right-to-left" evidence="8">
        <dbReference type="Rhea" id="RHEA:13719"/>
    </physiologicalReaction>
</comment>
<dbReference type="NCBIfam" id="NF003938">
    <property type="entry name" value="PRK05447.1-1"/>
    <property type="match status" value="1"/>
</dbReference>
<dbReference type="PANTHER" id="PTHR30525:SF0">
    <property type="entry name" value="1-DEOXY-D-XYLULOSE 5-PHOSPHATE REDUCTOISOMERASE, CHLOROPLASTIC"/>
    <property type="match status" value="1"/>
</dbReference>
<dbReference type="Pfam" id="PF08436">
    <property type="entry name" value="DXP_redisom_C"/>
    <property type="match status" value="1"/>
</dbReference>
<feature type="binding site" evidence="9">
    <location>
        <position position="15"/>
    </location>
    <ligand>
        <name>NADPH</name>
        <dbReference type="ChEBI" id="CHEBI:57783"/>
    </ligand>
</feature>
<accession>A0A4Z0F9Z3</accession>
<evidence type="ECO:0000256" key="8">
    <source>
        <dbReference type="ARBA" id="ARBA00048543"/>
    </source>
</evidence>
<sequence>MAVTGLCILGATGSVGCSTLDVVARHPDRFRVVALTAQRQVERLLAQCRQFDPMVAVVGDATAARWLQQELAAGGIKTAVLHGPDGLTQAAALPEVSTVMAAIVGGAGLMPTLSAVRAGKTVLLANKESLVMGGSLFMDEVRRYGARLIPIDSEHNAIFQCLPQDSSVGLDPDGVRRVLLTASGGPFRQLAAEALAHVTPEAACAHPNWVMGRKISVDSATLMNKGLEVIEAHWLFGLPAERIEVVVHPQSVVHSLVEYVDGSVLAQLGHPDMRTPIAHALGWPERIDIGLPMLDLIQIGQLTFEAPDQGRFPALRLAYEALTAGGGAPVVLNAANEIAVAAFLDDRLPFPGIAALIERALQVLGSTPAACWDAVIELDDRTRAACAVWLGNGT</sequence>
<dbReference type="SUPFAM" id="SSF51735">
    <property type="entry name" value="NAD(P)-binding Rossmann-fold domains"/>
    <property type="match status" value="1"/>
</dbReference>
<evidence type="ECO:0000313" key="14">
    <source>
        <dbReference type="Proteomes" id="UP000297890"/>
    </source>
</evidence>
<comment type="caution">
    <text evidence="9">Lacks conserved residue(s) required for the propagation of feature annotation.</text>
</comment>
<dbReference type="HAMAP" id="MF_00183">
    <property type="entry name" value="DXP_reductoisom"/>
    <property type="match status" value="1"/>
</dbReference>
<feature type="domain" description="DXP reductoisomerase C-terminal" evidence="12">
    <location>
        <begin position="268"/>
        <end position="384"/>
    </location>
</feature>
<keyword evidence="13" id="KW-0413">Isomerase</keyword>
<feature type="binding site" evidence="9">
    <location>
        <position position="154"/>
    </location>
    <ligand>
        <name>Mn(2+)</name>
        <dbReference type="ChEBI" id="CHEBI:29035"/>
    </ligand>
</feature>
<dbReference type="GO" id="GO:0030604">
    <property type="term" value="F:1-deoxy-D-xylulose-5-phosphate reductoisomerase activity"/>
    <property type="evidence" value="ECO:0007669"/>
    <property type="project" value="UniProtKB-UniRule"/>
</dbReference>
<evidence type="ECO:0000256" key="9">
    <source>
        <dbReference type="HAMAP-Rule" id="MF_00183"/>
    </source>
</evidence>
<keyword evidence="4 9" id="KW-0521">NADP</keyword>
<evidence type="ECO:0000259" key="12">
    <source>
        <dbReference type="Pfam" id="PF13288"/>
    </source>
</evidence>
<feature type="binding site" evidence="9">
    <location>
        <position position="152"/>
    </location>
    <ligand>
        <name>Mn(2+)</name>
        <dbReference type="ChEBI" id="CHEBI:29035"/>
    </ligand>
</feature>
<dbReference type="InterPro" id="IPR036291">
    <property type="entry name" value="NAD(P)-bd_dom_sf"/>
</dbReference>
<feature type="binding site" evidence="9">
    <location>
        <position position="128"/>
    </location>
    <ligand>
        <name>NADPH</name>
        <dbReference type="ChEBI" id="CHEBI:57783"/>
    </ligand>
</feature>
<comment type="caution">
    <text evidence="13">The sequence shown here is derived from an EMBL/GenBank/DDBJ whole genome shotgun (WGS) entry which is preliminary data.</text>
</comment>
<dbReference type="RefSeq" id="WP_135281136.1">
    <property type="nucleotide sequence ID" value="NZ_SRIO01000004.1"/>
</dbReference>
<dbReference type="InterPro" id="IPR003821">
    <property type="entry name" value="DXP_reductoisomerase"/>
</dbReference>
<feature type="binding site" evidence="9">
    <location>
        <position position="153"/>
    </location>
    <ligand>
        <name>1-deoxy-D-xylulose 5-phosphate</name>
        <dbReference type="ChEBI" id="CHEBI:57792"/>
    </ligand>
</feature>
<feature type="binding site" evidence="9">
    <location>
        <position position="39"/>
    </location>
    <ligand>
        <name>NADPH</name>
        <dbReference type="ChEBI" id="CHEBI:57783"/>
    </ligand>
</feature>
<evidence type="ECO:0000313" key="13">
    <source>
        <dbReference type="EMBL" id="TFZ83256.1"/>
    </source>
</evidence>
<evidence type="ECO:0000259" key="10">
    <source>
        <dbReference type="Pfam" id="PF02670"/>
    </source>
</evidence>
<comment type="pathway">
    <text evidence="1 9">Isoprenoid biosynthesis; isopentenyl diphosphate biosynthesis via DXP pathway; isopentenyl diphosphate from 1-deoxy-D-xylulose 5-phosphate: step 1/6.</text>
</comment>
<dbReference type="InterPro" id="IPR036169">
    <property type="entry name" value="DXPR_C_sf"/>
</dbReference>
<feature type="binding site" evidence="9">
    <location>
        <position position="13"/>
    </location>
    <ligand>
        <name>NADPH</name>
        <dbReference type="ChEBI" id="CHEBI:57783"/>
    </ligand>
</feature>
<dbReference type="EMBL" id="SRIO01000004">
    <property type="protein sequence ID" value="TFZ83256.1"/>
    <property type="molecule type" value="Genomic_DNA"/>
</dbReference>
<keyword evidence="7 9" id="KW-0414">Isoprene biosynthesis</keyword>
<dbReference type="InterPro" id="IPR013644">
    <property type="entry name" value="DXP_reductoisomerase_C"/>
</dbReference>
<evidence type="ECO:0000256" key="1">
    <source>
        <dbReference type="ARBA" id="ARBA00005094"/>
    </source>
</evidence>
<dbReference type="GO" id="GO:0070402">
    <property type="term" value="F:NADPH binding"/>
    <property type="evidence" value="ECO:0007669"/>
    <property type="project" value="InterPro"/>
</dbReference>
<dbReference type="NCBIfam" id="NF009114">
    <property type="entry name" value="PRK12464.1"/>
    <property type="match status" value="1"/>
</dbReference>
<dbReference type="InterPro" id="IPR026877">
    <property type="entry name" value="DXPR_C"/>
</dbReference>
<feature type="binding site" evidence="9">
    <location>
        <position position="228"/>
    </location>
    <ligand>
        <name>1-deoxy-D-xylulose 5-phosphate</name>
        <dbReference type="ChEBI" id="CHEBI:57792"/>
    </ligand>
</feature>
<feature type="binding site" evidence="9">
    <location>
        <position position="228"/>
    </location>
    <ligand>
        <name>Mn(2+)</name>
        <dbReference type="ChEBI" id="CHEBI:29035"/>
    </ligand>
</feature>
<feature type="binding site" evidence="9">
    <location>
        <position position="127"/>
    </location>
    <ligand>
        <name>1-deoxy-D-xylulose 5-phosphate</name>
        <dbReference type="ChEBI" id="CHEBI:57792"/>
    </ligand>
</feature>
<feature type="binding site" evidence="9">
    <location>
        <position position="154"/>
    </location>
    <ligand>
        <name>1-deoxy-D-xylulose 5-phosphate</name>
        <dbReference type="ChEBI" id="CHEBI:57792"/>
    </ligand>
</feature>
<dbReference type="UniPathway" id="UPA00056">
    <property type="reaction ID" value="UER00092"/>
</dbReference>
<evidence type="ECO:0000259" key="11">
    <source>
        <dbReference type="Pfam" id="PF08436"/>
    </source>
</evidence>
<feature type="domain" description="1-deoxy-D-xylulose 5-phosphate reductoisomerase N-terminal" evidence="10">
    <location>
        <begin position="6"/>
        <end position="134"/>
    </location>
</feature>
<dbReference type="Pfam" id="PF13288">
    <property type="entry name" value="DXPR_C"/>
    <property type="match status" value="1"/>
</dbReference>
<keyword evidence="6 9" id="KW-0464">Manganese</keyword>
<dbReference type="GO" id="GO:0016853">
    <property type="term" value="F:isomerase activity"/>
    <property type="evidence" value="ECO:0007669"/>
    <property type="project" value="UniProtKB-KW"/>
</dbReference>
<keyword evidence="5 9" id="KW-0560">Oxidoreductase</keyword>
<dbReference type="GO" id="GO:0030145">
    <property type="term" value="F:manganese ion binding"/>
    <property type="evidence" value="ECO:0007669"/>
    <property type="project" value="TreeGrafter"/>
</dbReference>
<evidence type="ECO:0000256" key="6">
    <source>
        <dbReference type="ARBA" id="ARBA00023211"/>
    </source>
</evidence>
<keyword evidence="14" id="KW-1185">Reference proteome</keyword>
<feature type="binding site" evidence="9">
    <location>
        <position position="212"/>
    </location>
    <ligand>
        <name>NADPH</name>
        <dbReference type="ChEBI" id="CHEBI:57783"/>
    </ligand>
</feature>
<evidence type="ECO:0000256" key="7">
    <source>
        <dbReference type="ARBA" id="ARBA00023229"/>
    </source>
</evidence>
<feature type="binding site" evidence="9">
    <location>
        <position position="206"/>
    </location>
    <ligand>
        <name>1-deoxy-D-xylulose 5-phosphate</name>
        <dbReference type="ChEBI" id="CHEBI:57792"/>
    </ligand>
</feature>
<comment type="function">
    <text evidence="9">Catalyzes the NADPH-dependent rearrangement and reduction of 1-deoxy-D-xylulose-5-phosphate (DXP) to 2-C-methyl-D-erythritol 4-phosphate (MEP).</text>
</comment>
<dbReference type="NCBIfam" id="TIGR00243">
    <property type="entry name" value="Dxr"/>
    <property type="match status" value="1"/>
</dbReference>
<evidence type="ECO:0000256" key="4">
    <source>
        <dbReference type="ARBA" id="ARBA00022857"/>
    </source>
</evidence>
<feature type="binding site" evidence="9">
    <location>
        <position position="225"/>
    </location>
    <ligand>
        <name>1-deoxy-D-xylulose 5-phosphate</name>
        <dbReference type="ChEBI" id="CHEBI:57792"/>
    </ligand>
</feature>
<name>A0A4Z0F9Z3_9GAMM</name>
<dbReference type="FunFam" id="3.40.50.720:FF:000045">
    <property type="entry name" value="1-deoxy-D-xylulose 5-phosphate reductoisomerase"/>
    <property type="match status" value="1"/>
</dbReference>
<protein>
    <recommendedName>
        <fullName evidence="9">1-deoxy-D-xylulose 5-phosphate reductoisomerase</fullName>
        <shortName evidence="9">DXP reductoisomerase</shortName>
        <ecNumber evidence="9">1.1.1.267</ecNumber>
    </recommendedName>
    <alternativeName>
        <fullName evidence="9">1-deoxyxylulose-5-phosphate reductoisomerase</fullName>
    </alternativeName>
    <alternativeName>
        <fullName evidence="9">2-C-methyl-D-erythritol 4-phosphate synthase</fullName>
    </alternativeName>
</protein>
<feature type="binding site" evidence="9">
    <location>
        <position position="14"/>
    </location>
    <ligand>
        <name>NADPH</name>
        <dbReference type="ChEBI" id="CHEBI:57783"/>
    </ligand>
</feature>
<comment type="similarity">
    <text evidence="2 9">Belongs to the DXR family.</text>
</comment>
<keyword evidence="9" id="KW-0460">Magnesium</keyword>
<gene>
    <name evidence="9" type="primary">dxr</name>
    <name evidence="13" type="ORF">E4680_04185</name>
</gene>
<evidence type="ECO:0000256" key="3">
    <source>
        <dbReference type="ARBA" id="ARBA00022723"/>
    </source>
</evidence>
<dbReference type="Proteomes" id="UP000297890">
    <property type="component" value="Unassembled WGS sequence"/>
</dbReference>
<dbReference type="InterPro" id="IPR013512">
    <property type="entry name" value="DXP_reductoisomerase_N"/>
</dbReference>
<dbReference type="AlphaFoldDB" id="A0A4Z0F9Z3"/>
<dbReference type="PANTHER" id="PTHR30525">
    <property type="entry name" value="1-DEOXY-D-XYLULOSE 5-PHOSPHATE REDUCTOISOMERASE"/>
    <property type="match status" value="1"/>
</dbReference>
<feature type="binding site" evidence="9">
    <location>
        <position position="219"/>
    </location>
    <ligand>
        <name>1-deoxy-D-xylulose 5-phosphate</name>
        <dbReference type="ChEBI" id="CHEBI:57792"/>
    </ligand>
</feature>
<feature type="binding site" evidence="9">
    <location>
        <position position="12"/>
    </location>
    <ligand>
        <name>NADPH</name>
        <dbReference type="ChEBI" id="CHEBI:57783"/>
    </ligand>
</feature>
<feature type="domain" description="1-deoxy-D-xylulose 5-phosphate reductoisomerase C-terminal" evidence="11">
    <location>
        <begin position="148"/>
        <end position="236"/>
    </location>
</feature>
<feature type="binding site" evidence="9">
    <location>
        <position position="183"/>
    </location>
    <ligand>
        <name>1-deoxy-D-xylulose 5-phosphate</name>
        <dbReference type="ChEBI" id="CHEBI:57792"/>
    </ligand>
</feature>